<reference evidence="3" key="1">
    <citation type="journal article" date="2017" name="Appl. Environ. Microbiol.">
        <title>Genomic Analysis of Calderihabitans maritimus KKC1, a Thermophilic, Hydrogenogenic, Carboxydotrophic Bacterium Isolated from Marine Sediment.</title>
        <authorList>
            <person name="Omae K."/>
            <person name="Yoneda Y."/>
            <person name="Fukuyama Y."/>
            <person name="Yoshida T."/>
            <person name="Sako Y."/>
        </authorList>
    </citation>
    <scope>NUCLEOTIDE SEQUENCE [LARGE SCALE GENOMIC DNA]</scope>
    <source>
        <strain evidence="3">KKC1</strain>
    </source>
</reference>
<organism evidence="2 3">
    <name type="scientific">Calderihabitans maritimus</name>
    <dbReference type="NCBI Taxonomy" id="1246530"/>
    <lineage>
        <taxon>Bacteria</taxon>
        <taxon>Bacillati</taxon>
        <taxon>Bacillota</taxon>
        <taxon>Clostridia</taxon>
        <taxon>Neomoorellales</taxon>
        <taxon>Calderihabitantaceae</taxon>
        <taxon>Calderihabitans</taxon>
    </lineage>
</organism>
<dbReference type="Proteomes" id="UP000197032">
    <property type="component" value="Unassembled WGS sequence"/>
</dbReference>
<dbReference type="AlphaFoldDB" id="A0A1Z5HYE0"/>
<dbReference type="EMBL" id="BDGJ01000215">
    <property type="protein sequence ID" value="GAW94335.1"/>
    <property type="molecule type" value="Genomic_DNA"/>
</dbReference>
<dbReference type="PANTHER" id="PTHR40446">
    <property type="entry name" value="N-ACETYLGLUCOSAMINE-1-PHOSPHODIESTER ALPHA-N-ACETYLGLUCOSAMINIDASE"/>
    <property type="match status" value="1"/>
</dbReference>
<keyword evidence="3" id="KW-1185">Reference proteome</keyword>
<comment type="caution">
    <text evidence="2">The sequence shown here is derived from an EMBL/GenBank/DDBJ whole genome shotgun (WGS) entry which is preliminary data.</text>
</comment>
<protein>
    <submittedName>
        <fullName evidence="2">Exopolysaccharide biosynthesis protein</fullName>
    </submittedName>
</protein>
<dbReference type="InterPro" id="IPR018711">
    <property type="entry name" value="NAGPA"/>
</dbReference>
<dbReference type="OrthoDB" id="9816453at2"/>
<dbReference type="Pfam" id="PF09992">
    <property type="entry name" value="NAGPA"/>
    <property type="match status" value="1"/>
</dbReference>
<evidence type="ECO:0000259" key="1">
    <source>
        <dbReference type="Pfam" id="PF09992"/>
    </source>
</evidence>
<sequence length="355" mass="40062">MRRISFIFAVFLLAPLCGLIWGLSGEASFSQVLFPSEQMILQTETLFSNMKQLNEVVSDLQRQIGFIQASVAEQERIYREQQLLIQKLVQKSRQQKTLSDELYEKEILARLGTPFEVFRSNRVEIKLFDLKEKDYKGYIAKVKVFDPEAVQVVLAQDQLGKSETTSEAVQRKGAVLGINGGGFYKTYNEGQLQYWPIGTTMIDSEMITGFSPTHDDLFFTGFDKKGRLIGGLFEEERELLALNPRDGVSFVPVLLKNREAKEIPEKWRNEKHPRTVLGQYANGDLIFLVIDGRQPGWSAGATLEEVQIKLLELGVVDAYNLDGGGSTTMVYKGKVLNRPSDGKERRVATNIVVLP</sequence>
<name>A0A1Z5HYE0_9FIRM</name>
<feature type="domain" description="Phosphodiester glycosidase" evidence="1">
    <location>
        <begin position="173"/>
        <end position="353"/>
    </location>
</feature>
<proteinExistence type="predicted"/>
<dbReference type="PANTHER" id="PTHR40446:SF2">
    <property type="entry name" value="N-ACETYLGLUCOSAMINE-1-PHOSPHODIESTER ALPHA-N-ACETYLGLUCOSAMINIDASE"/>
    <property type="match status" value="1"/>
</dbReference>
<evidence type="ECO:0000313" key="2">
    <source>
        <dbReference type="EMBL" id="GAW94335.1"/>
    </source>
</evidence>
<evidence type="ECO:0000313" key="3">
    <source>
        <dbReference type="Proteomes" id="UP000197032"/>
    </source>
</evidence>
<gene>
    <name evidence="2" type="ORF">KKC1_34430</name>
</gene>
<dbReference type="RefSeq" id="WP_088555299.1">
    <property type="nucleotide sequence ID" value="NZ_BDGJ01000215.1"/>
</dbReference>
<accession>A0A1Z5HYE0</accession>